<keyword evidence="5" id="KW-0997">Cell inner membrane</keyword>
<evidence type="ECO:0000256" key="8">
    <source>
        <dbReference type="ARBA" id="ARBA00022989"/>
    </source>
</evidence>
<keyword evidence="9" id="KW-0472">Membrane</keyword>
<dbReference type="PROSITE" id="PS52015">
    <property type="entry name" value="TONB_CTD"/>
    <property type="match status" value="1"/>
</dbReference>
<name>A0ABY8NHL0_9GAMM</name>
<reference evidence="11 12" key="1">
    <citation type="submission" date="2023-02" db="EMBL/GenBank/DDBJ databases">
        <title>Description and genomic characterization of Microbulbifer bruguierae sp. nov., isolated from the sediment of mangrove plant Bruguiera sexangula.</title>
        <authorList>
            <person name="Long M."/>
        </authorList>
    </citation>
    <scope>NUCLEOTIDE SEQUENCE [LARGE SCALE GENOMIC DNA]</scope>
    <source>
        <strain evidence="11 12">H12</strain>
    </source>
</reference>
<keyword evidence="4" id="KW-1003">Cell membrane</keyword>
<comment type="subcellular location">
    <subcellularLocation>
        <location evidence="1">Cell inner membrane</location>
        <topology evidence="1">Single-pass membrane protein</topology>
        <orientation evidence="1">Periplasmic side</orientation>
    </subcellularLocation>
</comment>
<dbReference type="PANTHER" id="PTHR33446">
    <property type="entry name" value="PROTEIN TONB-RELATED"/>
    <property type="match status" value="1"/>
</dbReference>
<gene>
    <name evidence="11" type="ORF">PVT68_08955</name>
</gene>
<evidence type="ECO:0000259" key="10">
    <source>
        <dbReference type="PROSITE" id="PS52015"/>
    </source>
</evidence>
<organism evidence="11 12">
    <name type="scientific">Microbulbifer bruguierae</name>
    <dbReference type="NCBI Taxonomy" id="3029061"/>
    <lineage>
        <taxon>Bacteria</taxon>
        <taxon>Pseudomonadati</taxon>
        <taxon>Pseudomonadota</taxon>
        <taxon>Gammaproteobacteria</taxon>
        <taxon>Cellvibrionales</taxon>
        <taxon>Microbulbiferaceae</taxon>
        <taxon>Microbulbifer</taxon>
    </lineage>
</organism>
<evidence type="ECO:0000313" key="12">
    <source>
        <dbReference type="Proteomes" id="UP001236500"/>
    </source>
</evidence>
<evidence type="ECO:0000256" key="9">
    <source>
        <dbReference type="ARBA" id="ARBA00023136"/>
    </source>
</evidence>
<proteinExistence type="inferred from homology"/>
<comment type="similarity">
    <text evidence="2">Belongs to the TonB family.</text>
</comment>
<dbReference type="Proteomes" id="UP001236500">
    <property type="component" value="Chromosome"/>
</dbReference>
<sequence>MEVRTSWLKNTGYVLYPWEARERGIEGFVVVSFTIAENGEIIEGSIAESSGSKLLDNSALEAISTFEVDIAALGDVEFPHTKKMRFKFRMAI</sequence>
<keyword evidence="8" id="KW-1133">Transmembrane helix</keyword>
<accession>A0ABY8NHL0</accession>
<dbReference type="RefSeq" id="WP_280322395.1">
    <property type="nucleotide sequence ID" value="NZ_CP118605.1"/>
</dbReference>
<keyword evidence="3" id="KW-0813">Transport</keyword>
<keyword evidence="12" id="KW-1185">Reference proteome</keyword>
<evidence type="ECO:0000256" key="3">
    <source>
        <dbReference type="ARBA" id="ARBA00022448"/>
    </source>
</evidence>
<dbReference type="SUPFAM" id="SSF74653">
    <property type="entry name" value="TolA/TonB C-terminal domain"/>
    <property type="match status" value="1"/>
</dbReference>
<dbReference type="InterPro" id="IPR006260">
    <property type="entry name" value="TonB/TolA_C"/>
</dbReference>
<evidence type="ECO:0000256" key="7">
    <source>
        <dbReference type="ARBA" id="ARBA00022927"/>
    </source>
</evidence>
<dbReference type="NCBIfam" id="TIGR01352">
    <property type="entry name" value="tonB_Cterm"/>
    <property type="match status" value="1"/>
</dbReference>
<dbReference type="Pfam" id="PF03544">
    <property type="entry name" value="TonB_C"/>
    <property type="match status" value="1"/>
</dbReference>
<evidence type="ECO:0000313" key="11">
    <source>
        <dbReference type="EMBL" id="WGL18411.1"/>
    </source>
</evidence>
<evidence type="ECO:0000256" key="2">
    <source>
        <dbReference type="ARBA" id="ARBA00006555"/>
    </source>
</evidence>
<evidence type="ECO:0000256" key="5">
    <source>
        <dbReference type="ARBA" id="ARBA00022519"/>
    </source>
</evidence>
<keyword evidence="6" id="KW-0812">Transmembrane</keyword>
<dbReference type="InterPro" id="IPR037682">
    <property type="entry name" value="TonB_C"/>
</dbReference>
<dbReference type="Gene3D" id="3.30.1150.10">
    <property type="match status" value="1"/>
</dbReference>
<dbReference type="InterPro" id="IPR051045">
    <property type="entry name" value="TonB-dependent_transducer"/>
</dbReference>
<evidence type="ECO:0000256" key="6">
    <source>
        <dbReference type="ARBA" id="ARBA00022692"/>
    </source>
</evidence>
<dbReference type="EMBL" id="CP118605">
    <property type="protein sequence ID" value="WGL18411.1"/>
    <property type="molecule type" value="Genomic_DNA"/>
</dbReference>
<feature type="domain" description="TonB C-terminal" evidence="10">
    <location>
        <begin position="1"/>
        <end position="92"/>
    </location>
</feature>
<dbReference type="PANTHER" id="PTHR33446:SF2">
    <property type="entry name" value="PROTEIN TONB"/>
    <property type="match status" value="1"/>
</dbReference>
<protein>
    <submittedName>
        <fullName evidence="11">Energy transducer TonB</fullName>
    </submittedName>
</protein>
<keyword evidence="7" id="KW-0653">Protein transport</keyword>
<evidence type="ECO:0000256" key="4">
    <source>
        <dbReference type="ARBA" id="ARBA00022475"/>
    </source>
</evidence>
<evidence type="ECO:0000256" key="1">
    <source>
        <dbReference type="ARBA" id="ARBA00004383"/>
    </source>
</evidence>